<dbReference type="PANTHER" id="PTHR12254:SF0">
    <property type="entry name" value="BARBU-RELATED"/>
    <property type="match status" value="1"/>
</dbReference>
<name>A0A1I8PD13_STOCA</name>
<dbReference type="EnsemblMetazoa" id="SCAU006986-RA">
    <property type="protein sequence ID" value="SCAU006986-PA"/>
    <property type="gene ID" value="SCAU006986"/>
</dbReference>
<gene>
    <name evidence="1" type="primary">106083141</name>
</gene>
<dbReference type="AlphaFoldDB" id="A0A1I8PD13"/>
<dbReference type="VEuPathDB" id="VectorBase:SCAU006986"/>
<accession>A0A1I8PD13</accession>
<dbReference type="Pfam" id="PF15952">
    <property type="entry name" value="ESM4"/>
    <property type="match status" value="1"/>
</dbReference>
<evidence type="ECO:0000313" key="1">
    <source>
        <dbReference type="EnsemblMetazoa" id="SCAU006986-PA"/>
    </source>
</evidence>
<dbReference type="InterPro" id="IPR029686">
    <property type="entry name" value="Malpha/m4/m2"/>
</dbReference>
<dbReference type="GO" id="GO:0007423">
    <property type="term" value="P:sensory organ development"/>
    <property type="evidence" value="ECO:0007669"/>
    <property type="project" value="InterPro"/>
</dbReference>
<dbReference type="PANTHER" id="PTHR12254">
    <property type="entry name" value="ENHANCER OF SPLIT MALPHA PROTEIN"/>
    <property type="match status" value="1"/>
</dbReference>
<evidence type="ECO:0000313" key="2">
    <source>
        <dbReference type="Proteomes" id="UP000095300"/>
    </source>
</evidence>
<keyword evidence="2" id="KW-1185">Reference proteome</keyword>
<evidence type="ECO:0008006" key="3">
    <source>
        <dbReference type="Google" id="ProtNLM"/>
    </source>
</evidence>
<protein>
    <recommendedName>
        <fullName evidence="3">Enhancer of split malpha protein</fullName>
    </recommendedName>
</protein>
<dbReference type="Proteomes" id="UP000095300">
    <property type="component" value="Unassembled WGS sequence"/>
</dbReference>
<proteinExistence type="predicted"/>
<reference evidence="1" key="1">
    <citation type="submission" date="2020-05" db="UniProtKB">
        <authorList>
            <consortium name="EnsemblMetazoa"/>
        </authorList>
    </citation>
    <scope>IDENTIFICATION</scope>
    <source>
        <strain evidence="1">USDA</strain>
    </source>
</reference>
<sequence>MDQLTNQENHALNITGKLRRQAFKRSRSPGAKLHNFEDRATAISTESLELFDNTNNANTEIDCLSLESQENFINERILAQQEFFDMDSFDLSPRNSITFIPINFLHTHHGTFYWTSCQDIPADNDLIGPMNCLTYRQVACKQDRWAQA</sequence>
<dbReference type="GO" id="GO:0007219">
    <property type="term" value="P:Notch signaling pathway"/>
    <property type="evidence" value="ECO:0007669"/>
    <property type="project" value="InterPro"/>
</dbReference>
<organism evidence="1 2">
    <name type="scientific">Stomoxys calcitrans</name>
    <name type="common">Stable fly</name>
    <name type="synonym">Conops calcitrans</name>
    <dbReference type="NCBI Taxonomy" id="35570"/>
    <lineage>
        <taxon>Eukaryota</taxon>
        <taxon>Metazoa</taxon>
        <taxon>Ecdysozoa</taxon>
        <taxon>Arthropoda</taxon>
        <taxon>Hexapoda</taxon>
        <taxon>Insecta</taxon>
        <taxon>Pterygota</taxon>
        <taxon>Neoptera</taxon>
        <taxon>Endopterygota</taxon>
        <taxon>Diptera</taxon>
        <taxon>Brachycera</taxon>
        <taxon>Muscomorpha</taxon>
        <taxon>Muscoidea</taxon>
        <taxon>Muscidae</taxon>
        <taxon>Stomoxys</taxon>
    </lineage>
</organism>